<evidence type="ECO:0000313" key="7">
    <source>
        <dbReference type="EMBL" id="MDT2965224.1"/>
    </source>
</evidence>
<evidence type="ECO:0000256" key="4">
    <source>
        <dbReference type="ARBA" id="ARBA00022989"/>
    </source>
</evidence>
<feature type="transmembrane region" description="Helical" evidence="6">
    <location>
        <begin position="98"/>
        <end position="120"/>
    </location>
</feature>
<comment type="caution">
    <text evidence="7">The sequence shown here is derived from an EMBL/GenBank/DDBJ whole genome shotgun (WGS) entry which is preliminary data.</text>
</comment>
<comment type="subcellular location">
    <subcellularLocation>
        <location evidence="1">Cell membrane</location>
        <topology evidence="1">Multi-pass membrane protein</topology>
    </subcellularLocation>
</comment>
<dbReference type="AlphaFoldDB" id="A0AAW8ULX8"/>
<evidence type="ECO:0000256" key="6">
    <source>
        <dbReference type="SAM" id="Phobius"/>
    </source>
</evidence>
<feature type="transmembrane region" description="Helical" evidence="6">
    <location>
        <begin position="141"/>
        <end position="162"/>
    </location>
</feature>
<protein>
    <submittedName>
        <fullName evidence="7">YitT family protein</fullName>
    </submittedName>
</protein>
<evidence type="ECO:0000256" key="3">
    <source>
        <dbReference type="ARBA" id="ARBA00022692"/>
    </source>
</evidence>
<feature type="transmembrane region" description="Helical" evidence="6">
    <location>
        <begin position="49"/>
        <end position="69"/>
    </location>
</feature>
<feature type="transmembrane region" description="Helical" evidence="6">
    <location>
        <begin position="168"/>
        <end position="186"/>
    </location>
</feature>
<evidence type="ECO:0000256" key="5">
    <source>
        <dbReference type="ARBA" id="ARBA00023136"/>
    </source>
</evidence>
<keyword evidence="4 6" id="KW-1133">Transmembrane helix</keyword>
<dbReference type="RefSeq" id="WP_016610336.1">
    <property type="nucleotide sequence ID" value="NZ_BAAAXK010000047.1"/>
</dbReference>
<keyword evidence="3 6" id="KW-0812">Transmembrane</keyword>
<reference evidence="7" key="1">
    <citation type="submission" date="2023-03" db="EMBL/GenBank/DDBJ databases">
        <authorList>
            <person name="Shen W."/>
            <person name="Cai J."/>
        </authorList>
    </citation>
    <scope>NUCLEOTIDE SEQUENCE</scope>
    <source>
        <strain evidence="7">K72-2</strain>
    </source>
</reference>
<dbReference type="PANTHER" id="PTHR33545:SF5">
    <property type="entry name" value="UPF0750 MEMBRANE PROTEIN YITT"/>
    <property type="match status" value="1"/>
</dbReference>
<dbReference type="Proteomes" id="UP001268896">
    <property type="component" value="Unassembled WGS sequence"/>
</dbReference>
<gene>
    <name evidence="7" type="ORF">P7I32_11420</name>
</gene>
<evidence type="ECO:0000313" key="8">
    <source>
        <dbReference type="Proteomes" id="UP001268896"/>
    </source>
</evidence>
<dbReference type="GO" id="GO:0005886">
    <property type="term" value="C:plasma membrane"/>
    <property type="evidence" value="ECO:0007669"/>
    <property type="project" value="UniProtKB-SubCell"/>
</dbReference>
<feature type="transmembrane region" description="Helical" evidence="6">
    <location>
        <begin position="74"/>
        <end position="92"/>
    </location>
</feature>
<dbReference type="InterPro" id="IPR003740">
    <property type="entry name" value="YitT"/>
</dbReference>
<dbReference type="EMBL" id="JARQDV010000006">
    <property type="protein sequence ID" value="MDT2965224.1"/>
    <property type="molecule type" value="Genomic_DNA"/>
</dbReference>
<organism evidence="7 8">
    <name type="scientific">Enterococcus casseliflavus</name>
    <name type="common">Enterococcus flavescens</name>
    <dbReference type="NCBI Taxonomy" id="37734"/>
    <lineage>
        <taxon>Bacteria</taxon>
        <taxon>Bacillati</taxon>
        <taxon>Bacillota</taxon>
        <taxon>Bacilli</taxon>
        <taxon>Lactobacillales</taxon>
        <taxon>Enterococcaceae</taxon>
        <taxon>Enterococcus</taxon>
    </lineage>
</organism>
<accession>A0AAW8ULX8</accession>
<evidence type="ECO:0000256" key="2">
    <source>
        <dbReference type="ARBA" id="ARBA00022475"/>
    </source>
</evidence>
<proteinExistence type="predicted"/>
<sequence length="207" mass="23201">MESLIKKNLALLLGVLWICIALNFFLLPHSIASAGVGSIGYLIETGWSINRHIVVWGINLLMLALAFLLLKREVFVNTVIGSLAFPVLLALLPEIMLLRFYSVSLILGSFFFSFGIFSLYKIGASNGGVTIPPLILEKYYGIRKSSGVFLTNLIIILLNLLIFSWQEALISAFSIYLIAFFMRFFMRIEQKTQAKKAVNVQETAELE</sequence>
<name>A0AAW8ULX8_ENTCA</name>
<dbReference type="InterPro" id="IPR051461">
    <property type="entry name" value="UPF0750_membrane"/>
</dbReference>
<dbReference type="Pfam" id="PF02588">
    <property type="entry name" value="YitT_membrane"/>
    <property type="match status" value="1"/>
</dbReference>
<keyword evidence="2" id="KW-1003">Cell membrane</keyword>
<evidence type="ECO:0000256" key="1">
    <source>
        <dbReference type="ARBA" id="ARBA00004651"/>
    </source>
</evidence>
<keyword evidence="5 6" id="KW-0472">Membrane</keyword>
<dbReference type="PANTHER" id="PTHR33545">
    <property type="entry name" value="UPF0750 MEMBRANE PROTEIN YITT-RELATED"/>
    <property type="match status" value="1"/>
</dbReference>